<evidence type="ECO:0000313" key="6">
    <source>
        <dbReference type="EMBL" id="SMB30589.1"/>
    </source>
</evidence>
<dbReference type="PANTHER" id="PTHR34653:SF1">
    <property type="entry name" value="FLAGELLAR HOOK-BASAL BODY COMPLEX PROTEIN FLIE"/>
    <property type="match status" value="1"/>
</dbReference>
<dbReference type="NCBIfam" id="TIGR00205">
    <property type="entry name" value="fliE"/>
    <property type="match status" value="1"/>
</dbReference>
<comment type="similarity">
    <text evidence="2 4">Belongs to the FliE family.</text>
</comment>
<accession>A0A7Z7MWH4</accession>
<dbReference type="GO" id="GO:0009425">
    <property type="term" value="C:bacterial-type flagellum basal body"/>
    <property type="evidence" value="ECO:0007669"/>
    <property type="project" value="UniProtKB-SubCell"/>
</dbReference>
<reference evidence="6" key="1">
    <citation type="submission" date="2017-03" db="EMBL/GenBank/DDBJ databases">
        <authorList>
            <consortium name="AG Boll"/>
        </authorList>
    </citation>
    <scope>NUCLEOTIDE SEQUENCE [LARGE SCALE GENOMIC DNA]</scope>
    <source>
        <strain evidence="6">Chol</strain>
    </source>
</reference>
<dbReference type="GO" id="GO:0003774">
    <property type="term" value="F:cytoskeletal motor activity"/>
    <property type="evidence" value="ECO:0007669"/>
    <property type="project" value="InterPro"/>
</dbReference>
<dbReference type="Proteomes" id="UP000242886">
    <property type="component" value="Chromosome SDENCHOL"/>
</dbReference>
<keyword evidence="6" id="KW-0966">Cell projection</keyword>
<protein>
    <recommendedName>
        <fullName evidence="4 5">Flagellar hook-basal body complex protein FliE</fullName>
    </recommendedName>
</protein>
<name>A0A7Z7MWH4_9PROT</name>
<gene>
    <name evidence="4 6" type="primary">fliE</name>
    <name evidence="6" type="ORF">SDENCHOL_21006</name>
</gene>
<evidence type="ECO:0000256" key="4">
    <source>
        <dbReference type="HAMAP-Rule" id="MF_00724"/>
    </source>
</evidence>
<dbReference type="AlphaFoldDB" id="A0A7Z7MWH4"/>
<dbReference type="GO" id="GO:0071973">
    <property type="term" value="P:bacterial-type flagellum-dependent cell motility"/>
    <property type="evidence" value="ECO:0007669"/>
    <property type="project" value="InterPro"/>
</dbReference>
<proteinExistence type="inferred from homology"/>
<dbReference type="GO" id="GO:0005198">
    <property type="term" value="F:structural molecule activity"/>
    <property type="evidence" value="ECO:0007669"/>
    <property type="project" value="UniProtKB-UniRule"/>
</dbReference>
<dbReference type="HAMAP" id="MF_00724">
    <property type="entry name" value="FliE"/>
    <property type="match status" value="1"/>
</dbReference>
<dbReference type="InterPro" id="IPR001624">
    <property type="entry name" value="FliE"/>
</dbReference>
<evidence type="ECO:0000256" key="5">
    <source>
        <dbReference type="NCBIfam" id="TIGR00205"/>
    </source>
</evidence>
<dbReference type="EMBL" id="LT837803">
    <property type="protein sequence ID" value="SMB30589.1"/>
    <property type="molecule type" value="Genomic_DNA"/>
</dbReference>
<dbReference type="PRINTS" id="PR01006">
    <property type="entry name" value="FLGHOOKFLIE"/>
</dbReference>
<organism evidence="6 7">
    <name type="scientific">Sterolibacterium denitrificans</name>
    <dbReference type="NCBI Taxonomy" id="157592"/>
    <lineage>
        <taxon>Bacteria</taxon>
        <taxon>Pseudomonadati</taxon>
        <taxon>Pseudomonadota</taxon>
        <taxon>Betaproteobacteria</taxon>
        <taxon>Nitrosomonadales</taxon>
        <taxon>Sterolibacteriaceae</taxon>
        <taxon>Sterolibacterium</taxon>
    </lineage>
</organism>
<evidence type="ECO:0000256" key="1">
    <source>
        <dbReference type="ARBA" id="ARBA00004117"/>
    </source>
</evidence>
<evidence type="ECO:0000256" key="2">
    <source>
        <dbReference type="ARBA" id="ARBA00009272"/>
    </source>
</evidence>
<keyword evidence="6" id="KW-0969">Cilium</keyword>
<evidence type="ECO:0000256" key="3">
    <source>
        <dbReference type="ARBA" id="ARBA00023143"/>
    </source>
</evidence>
<keyword evidence="7" id="KW-1185">Reference proteome</keyword>
<dbReference type="Pfam" id="PF02049">
    <property type="entry name" value="FliE"/>
    <property type="match status" value="1"/>
</dbReference>
<dbReference type="RefSeq" id="WP_197706914.1">
    <property type="nucleotide sequence ID" value="NZ_LFZK01000001.1"/>
</dbReference>
<sequence length="115" mass="12015">MAIDTRNLDQMLVELRSAGAVAAGKPVGRAAGAVGGAAEAGGADFAVALKNAIDQVNQAQQSAQQMSQGFAAGDSNVNLQDVMINLQKANLSFQQMVQVRNKLVTAYHDIMNMPV</sequence>
<keyword evidence="6" id="KW-0282">Flagellum</keyword>
<keyword evidence="3 4" id="KW-0975">Bacterial flagellum</keyword>
<evidence type="ECO:0000313" key="7">
    <source>
        <dbReference type="Proteomes" id="UP000242886"/>
    </source>
</evidence>
<comment type="subcellular location">
    <subcellularLocation>
        <location evidence="1 4">Bacterial flagellum basal body</location>
    </subcellularLocation>
</comment>
<dbReference type="PANTHER" id="PTHR34653">
    <property type="match status" value="1"/>
</dbReference>